<dbReference type="Proteomes" id="UP000229674">
    <property type="component" value="Unassembled WGS sequence"/>
</dbReference>
<evidence type="ECO:0000313" key="1">
    <source>
        <dbReference type="EMBL" id="PJC65384.1"/>
    </source>
</evidence>
<organism evidence="1 2">
    <name type="scientific">Candidatus Colwellbacteria bacterium CG_4_9_14_0_2_um_filter_50_12</name>
    <dbReference type="NCBI Taxonomy" id="1974538"/>
    <lineage>
        <taxon>Bacteria</taxon>
        <taxon>Candidatus Colwelliibacteriota</taxon>
    </lineage>
</organism>
<dbReference type="EMBL" id="PFQX01000040">
    <property type="protein sequence ID" value="PJC65384.1"/>
    <property type="molecule type" value="Genomic_DNA"/>
</dbReference>
<proteinExistence type="predicted"/>
<name>A0A2M8G168_9BACT</name>
<protein>
    <submittedName>
        <fullName evidence="1">Uncharacterized protein</fullName>
    </submittedName>
</protein>
<gene>
    <name evidence="1" type="ORF">CO020_00930</name>
</gene>
<dbReference type="AlphaFoldDB" id="A0A2M8G168"/>
<comment type="caution">
    <text evidence="1">The sequence shown here is derived from an EMBL/GenBank/DDBJ whole genome shotgun (WGS) entry which is preliminary data.</text>
</comment>
<reference evidence="2" key="1">
    <citation type="submission" date="2017-09" db="EMBL/GenBank/DDBJ databases">
        <title>Depth-based differentiation of microbial function through sediment-hosted aquifers and enrichment of novel symbionts in the deep terrestrial subsurface.</title>
        <authorList>
            <person name="Probst A.J."/>
            <person name="Ladd B."/>
            <person name="Jarett J.K."/>
            <person name="Geller-Mcgrath D.E."/>
            <person name="Sieber C.M.K."/>
            <person name="Emerson J.B."/>
            <person name="Anantharaman K."/>
            <person name="Thomas B.C."/>
            <person name="Malmstrom R."/>
            <person name="Stieglmeier M."/>
            <person name="Klingl A."/>
            <person name="Woyke T."/>
            <person name="Ryan C.M."/>
            <person name="Banfield J.F."/>
        </authorList>
    </citation>
    <scope>NUCLEOTIDE SEQUENCE [LARGE SCALE GENOMIC DNA]</scope>
</reference>
<evidence type="ECO:0000313" key="2">
    <source>
        <dbReference type="Proteomes" id="UP000229674"/>
    </source>
</evidence>
<sequence>MLHRNSTVGSFSAQPWLVGVAAEAGLCPADSASVATPVADAPKLWRRSAKEAAGYGTAKAGYN</sequence>
<accession>A0A2M8G168</accession>